<reference evidence="2 3" key="1">
    <citation type="journal article" date="2023" name="Arcadia Sci">
        <title>De novo assembly of a long-read Amblyomma americanum tick genome.</title>
        <authorList>
            <person name="Chou S."/>
            <person name="Poskanzer K.E."/>
            <person name="Rollins M."/>
            <person name="Thuy-Boun P.S."/>
        </authorList>
    </citation>
    <scope>NUCLEOTIDE SEQUENCE [LARGE SCALE GENOMIC DNA]</scope>
    <source>
        <strain evidence="2">F_SG_1</strain>
        <tissue evidence="2">Salivary glands</tissue>
    </source>
</reference>
<evidence type="ECO:0000313" key="3">
    <source>
        <dbReference type="Proteomes" id="UP001321473"/>
    </source>
</evidence>
<evidence type="ECO:0000313" key="2">
    <source>
        <dbReference type="EMBL" id="KAK8760561.1"/>
    </source>
</evidence>
<proteinExistence type="predicted"/>
<gene>
    <name evidence="2" type="ORF">V5799_028169</name>
</gene>
<feature type="transmembrane region" description="Helical" evidence="1">
    <location>
        <begin position="250"/>
        <end position="269"/>
    </location>
</feature>
<accession>A0AAQ4DDM1</accession>
<keyword evidence="1" id="KW-0812">Transmembrane</keyword>
<sequence>MQLARFTKLFAGFCVVSGLVLFCALLTNAFSLTNAFPFQNFREGNSSAVKPVPVFLVLIDASLLCLSKTVSSLTIVFFAALCYMFSKTTLRFMSDLESTSTRTESGWAQTKAIEGMLLRLSRTSDVVGALNHTYGSMMSLWYADLTASFLLSIPSSILAVCGGSQLSEYAFALVDITRDMTVFITMTFVASEVAKNVSDSLHYALRVANSTDDRDVDLAFTLLVKILVCHIQDAKVELSGADFFAVDRALINRVLLLVSTFAIIVYQFLA</sequence>
<keyword evidence="3" id="KW-1185">Reference proteome</keyword>
<evidence type="ECO:0000256" key="1">
    <source>
        <dbReference type="SAM" id="Phobius"/>
    </source>
</evidence>
<name>A0AAQ4DDM1_AMBAM</name>
<dbReference type="AlphaFoldDB" id="A0AAQ4DDM1"/>
<dbReference type="Proteomes" id="UP001321473">
    <property type="component" value="Unassembled WGS sequence"/>
</dbReference>
<protein>
    <submittedName>
        <fullName evidence="2">Uncharacterized protein</fullName>
    </submittedName>
</protein>
<feature type="transmembrane region" description="Helical" evidence="1">
    <location>
        <begin position="54"/>
        <end position="85"/>
    </location>
</feature>
<dbReference type="EMBL" id="JARKHS020032193">
    <property type="protein sequence ID" value="KAK8760561.1"/>
    <property type="molecule type" value="Genomic_DNA"/>
</dbReference>
<keyword evidence="1" id="KW-1133">Transmembrane helix</keyword>
<organism evidence="2 3">
    <name type="scientific">Amblyomma americanum</name>
    <name type="common">Lone star tick</name>
    <dbReference type="NCBI Taxonomy" id="6943"/>
    <lineage>
        <taxon>Eukaryota</taxon>
        <taxon>Metazoa</taxon>
        <taxon>Ecdysozoa</taxon>
        <taxon>Arthropoda</taxon>
        <taxon>Chelicerata</taxon>
        <taxon>Arachnida</taxon>
        <taxon>Acari</taxon>
        <taxon>Parasitiformes</taxon>
        <taxon>Ixodida</taxon>
        <taxon>Ixodoidea</taxon>
        <taxon>Ixodidae</taxon>
        <taxon>Amblyomminae</taxon>
        <taxon>Amblyomma</taxon>
    </lineage>
</organism>
<comment type="caution">
    <text evidence="2">The sequence shown here is derived from an EMBL/GenBank/DDBJ whole genome shotgun (WGS) entry which is preliminary data.</text>
</comment>
<keyword evidence="1" id="KW-0472">Membrane</keyword>